<comment type="caution">
    <text evidence="1">The sequence shown here is derived from an EMBL/GenBank/DDBJ whole genome shotgun (WGS) entry which is preliminary data.</text>
</comment>
<dbReference type="EMBL" id="JXNT01000004">
    <property type="protein sequence ID" value="ODM20060.1"/>
    <property type="molecule type" value="Genomic_DNA"/>
</dbReference>
<accession>A0A1E3BGG5</accession>
<sequence length="242" mass="27707">MINETVAKIKADLKSHTDGRYTVSCLGFSKLEIPLCESQCRFTYYSRNETLRFTWPTFIHAGGASWLKDWAVAMERREMVKEQSLSVYHGVELYRFQGPFEGSKKNPKAGLWPRIRVWPPVVVEVGYGESDEDLLSGTDILLEGPKGCIGLHKYCKDTGRRVKVGSRMQLYPPPANHSQQCIEFSWYEILRNKKSDLCITEEAPPPMYLDDLRAEIDEGVEHHLKFENGELDDDGSDDEEIL</sequence>
<organism evidence="1 2">
    <name type="scientific">Aspergillus cristatus</name>
    <name type="common">Chinese Fuzhuan brick tea-fermentation fungus</name>
    <name type="synonym">Eurotium cristatum</name>
    <dbReference type="NCBI Taxonomy" id="573508"/>
    <lineage>
        <taxon>Eukaryota</taxon>
        <taxon>Fungi</taxon>
        <taxon>Dikarya</taxon>
        <taxon>Ascomycota</taxon>
        <taxon>Pezizomycotina</taxon>
        <taxon>Eurotiomycetes</taxon>
        <taxon>Eurotiomycetidae</taxon>
        <taxon>Eurotiales</taxon>
        <taxon>Aspergillaceae</taxon>
        <taxon>Aspergillus</taxon>
        <taxon>Aspergillus subgen. Aspergillus</taxon>
    </lineage>
</organism>
<gene>
    <name evidence="1" type="ORF">SI65_05046</name>
</gene>
<evidence type="ECO:0000313" key="1">
    <source>
        <dbReference type="EMBL" id="ODM20060.1"/>
    </source>
</evidence>
<dbReference type="VEuPathDB" id="FungiDB:SI65_05046"/>
<dbReference type="Proteomes" id="UP000094569">
    <property type="component" value="Unassembled WGS sequence"/>
</dbReference>
<name>A0A1E3BGG5_ASPCR</name>
<reference evidence="1 2" key="1">
    <citation type="journal article" date="2016" name="BMC Genomics">
        <title>Comparative genomic and transcriptomic analyses of the Fuzhuan brick tea-fermentation fungus Aspergillus cristatus.</title>
        <authorList>
            <person name="Ge Y."/>
            <person name="Wang Y."/>
            <person name="Liu Y."/>
            <person name="Tan Y."/>
            <person name="Ren X."/>
            <person name="Zhang X."/>
            <person name="Hyde K.D."/>
            <person name="Liu Y."/>
            <person name="Liu Z."/>
        </authorList>
    </citation>
    <scope>NUCLEOTIDE SEQUENCE [LARGE SCALE GENOMIC DNA]</scope>
    <source>
        <strain evidence="1 2">GZAAS20.1005</strain>
    </source>
</reference>
<protein>
    <submittedName>
        <fullName evidence="1">Uncharacterized protein</fullName>
    </submittedName>
</protein>
<evidence type="ECO:0000313" key="2">
    <source>
        <dbReference type="Proteomes" id="UP000094569"/>
    </source>
</evidence>
<dbReference type="AlphaFoldDB" id="A0A1E3BGG5"/>
<proteinExistence type="predicted"/>
<keyword evidence="2" id="KW-1185">Reference proteome</keyword>